<sequence>MDLSSDVSLGNQANFDGLMLASLSYGALVMLYIQVSQVLIRRPARDTAFWLIVFYSGALFPLTTIAFIGKVKFVQTMYISNLSGQDSAKQYIASHMGEWANVMSQICTTLVPWIGDLLILYRLTVVWNRRIIAIVPGAIYLGRVAMSVPLLISSIRNVPEPHAETYGLVFYILCVCLNVMATSLISLRLFMMRHKAVRVLGNLQASLYNSTMTMFVESGAFFTVWGMTYLILRATDSWAQDIFLQSYPYVIALTRMLIILRMAQDRAWSRDLITAADTGVLDWEVSSMNSMSLNHSKPGGINQVLPAKFREDSLSSHSTRLNSSCT</sequence>
<evidence type="ECO:0000313" key="3">
    <source>
        <dbReference type="Proteomes" id="UP000521872"/>
    </source>
</evidence>
<dbReference type="EMBL" id="JAACJL010000059">
    <property type="protein sequence ID" value="KAF4610050.1"/>
    <property type="molecule type" value="Genomic_DNA"/>
</dbReference>
<comment type="caution">
    <text evidence="2">The sequence shown here is derived from an EMBL/GenBank/DDBJ whole genome shotgun (WGS) entry which is preliminary data.</text>
</comment>
<proteinExistence type="predicted"/>
<feature type="transmembrane region" description="Helical" evidence="1">
    <location>
        <begin position="244"/>
        <end position="263"/>
    </location>
</feature>
<name>A0A8H4VJE2_9AGAR</name>
<feature type="transmembrane region" description="Helical" evidence="1">
    <location>
        <begin position="168"/>
        <end position="191"/>
    </location>
</feature>
<protein>
    <submittedName>
        <fullName evidence="2">Uncharacterized protein</fullName>
    </submittedName>
</protein>
<keyword evidence="1" id="KW-0472">Membrane</keyword>
<feature type="transmembrane region" description="Helical" evidence="1">
    <location>
        <begin position="20"/>
        <end position="40"/>
    </location>
</feature>
<evidence type="ECO:0000256" key="1">
    <source>
        <dbReference type="SAM" id="Phobius"/>
    </source>
</evidence>
<gene>
    <name evidence="2" type="ORF">D9613_010661</name>
</gene>
<feature type="transmembrane region" description="Helical" evidence="1">
    <location>
        <begin position="102"/>
        <end position="121"/>
    </location>
</feature>
<feature type="transmembrane region" description="Helical" evidence="1">
    <location>
        <begin position="133"/>
        <end position="156"/>
    </location>
</feature>
<keyword evidence="1" id="KW-0812">Transmembrane</keyword>
<accession>A0A8H4VJE2</accession>
<organism evidence="2 3">
    <name type="scientific">Agrocybe pediades</name>
    <dbReference type="NCBI Taxonomy" id="84607"/>
    <lineage>
        <taxon>Eukaryota</taxon>
        <taxon>Fungi</taxon>
        <taxon>Dikarya</taxon>
        <taxon>Basidiomycota</taxon>
        <taxon>Agaricomycotina</taxon>
        <taxon>Agaricomycetes</taxon>
        <taxon>Agaricomycetidae</taxon>
        <taxon>Agaricales</taxon>
        <taxon>Agaricineae</taxon>
        <taxon>Strophariaceae</taxon>
        <taxon>Agrocybe</taxon>
    </lineage>
</organism>
<evidence type="ECO:0000313" key="2">
    <source>
        <dbReference type="EMBL" id="KAF4610050.1"/>
    </source>
</evidence>
<dbReference type="AlphaFoldDB" id="A0A8H4VJE2"/>
<feature type="transmembrane region" description="Helical" evidence="1">
    <location>
        <begin position="47"/>
        <end position="68"/>
    </location>
</feature>
<keyword evidence="3" id="KW-1185">Reference proteome</keyword>
<reference evidence="2 3" key="1">
    <citation type="submission" date="2019-12" db="EMBL/GenBank/DDBJ databases">
        <authorList>
            <person name="Floudas D."/>
            <person name="Bentzer J."/>
            <person name="Ahren D."/>
            <person name="Johansson T."/>
            <person name="Persson P."/>
            <person name="Tunlid A."/>
        </authorList>
    </citation>
    <scope>NUCLEOTIDE SEQUENCE [LARGE SCALE GENOMIC DNA]</scope>
    <source>
        <strain evidence="2 3">CBS 102.39</strain>
    </source>
</reference>
<feature type="transmembrane region" description="Helical" evidence="1">
    <location>
        <begin position="212"/>
        <end position="232"/>
    </location>
</feature>
<dbReference type="Proteomes" id="UP000521872">
    <property type="component" value="Unassembled WGS sequence"/>
</dbReference>
<keyword evidence="1" id="KW-1133">Transmembrane helix</keyword>